<protein>
    <submittedName>
        <fullName evidence="2">GNAT family N-acetyltransferase</fullName>
    </submittedName>
</protein>
<dbReference type="Gene3D" id="3.40.630.30">
    <property type="match status" value="1"/>
</dbReference>
<feature type="domain" description="N-acetyltransferase" evidence="1">
    <location>
        <begin position="182"/>
        <end position="316"/>
    </location>
</feature>
<accession>A0ABP7IIP0</accession>
<organism evidence="2 3">
    <name type="scientific">Sphaerisporangium flaviroseum</name>
    <dbReference type="NCBI Taxonomy" id="509199"/>
    <lineage>
        <taxon>Bacteria</taxon>
        <taxon>Bacillati</taxon>
        <taxon>Actinomycetota</taxon>
        <taxon>Actinomycetes</taxon>
        <taxon>Streptosporangiales</taxon>
        <taxon>Streptosporangiaceae</taxon>
        <taxon>Sphaerisporangium</taxon>
    </lineage>
</organism>
<evidence type="ECO:0000259" key="1">
    <source>
        <dbReference type="PROSITE" id="PS51186"/>
    </source>
</evidence>
<dbReference type="SUPFAM" id="SSF55729">
    <property type="entry name" value="Acyl-CoA N-acyltransferases (Nat)"/>
    <property type="match status" value="1"/>
</dbReference>
<comment type="caution">
    <text evidence="2">The sequence shown here is derived from an EMBL/GenBank/DDBJ whole genome shotgun (WGS) entry which is preliminary data.</text>
</comment>
<gene>
    <name evidence="2" type="ORF">GCM10022226_44800</name>
</gene>
<keyword evidence="3" id="KW-1185">Reference proteome</keyword>
<evidence type="ECO:0000313" key="2">
    <source>
        <dbReference type="EMBL" id="GAA3819317.1"/>
    </source>
</evidence>
<proteinExistence type="predicted"/>
<dbReference type="InterPro" id="IPR000182">
    <property type="entry name" value="GNAT_dom"/>
</dbReference>
<dbReference type="Pfam" id="PF13302">
    <property type="entry name" value="Acetyltransf_3"/>
    <property type="match status" value="1"/>
</dbReference>
<dbReference type="RefSeq" id="WP_344943380.1">
    <property type="nucleotide sequence ID" value="NZ_BAAAZR010000010.1"/>
</dbReference>
<sequence>MTAVPHDLTMRPITGRDELDLFRRLPYVLDRELAGDLASGRRRPQWMWVALRGDRLVARVAWWSRPDDPAPFLLDVFDIADDLEDPERVDIGVRLLKTAMAEVVPQGARPPEYGRYVPPDWRDDPAVLRAVEDRVAALEQTGARLFVERLRYNWRPGTPIPAPTGRLRFRPVAGRDELVALMTLVLDGSMDAHSKDDLTRMSPEQAAAAQYDGELEGYTSPRDWWRVATLPGGEPVGFVIPAHNSYNPIIAYIGVVPAHRGNGHIDEILAEGTRILAAQDVPRVRASTDVGNVPMARAFQRAGYVNFERELNYTWP</sequence>
<evidence type="ECO:0000313" key="3">
    <source>
        <dbReference type="Proteomes" id="UP001500888"/>
    </source>
</evidence>
<dbReference type="Proteomes" id="UP001500888">
    <property type="component" value="Unassembled WGS sequence"/>
</dbReference>
<dbReference type="InterPro" id="IPR016181">
    <property type="entry name" value="Acyl_CoA_acyltransferase"/>
</dbReference>
<dbReference type="PROSITE" id="PS51186">
    <property type="entry name" value="GNAT"/>
    <property type="match status" value="1"/>
</dbReference>
<name>A0ABP7IIP0_9ACTN</name>
<dbReference type="EMBL" id="BAAAZR010000010">
    <property type="protein sequence ID" value="GAA3819317.1"/>
    <property type="molecule type" value="Genomic_DNA"/>
</dbReference>
<reference evidence="3" key="1">
    <citation type="journal article" date="2019" name="Int. J. Syst. Evol. Microbiol.">
        <title>The Global Catalogue of Microorganisms (GCM) 10K type strain sequencing project: providing services to taxonomists for standard genome sequencing and annotation.</title>
        <authorList>
            <consortium name="The Broad Institute Genomics Platform"/>
            <consortium name="The Broad Institute Genome Sequencing Center for Infectious Disease"/>
            <person name="Wu L."/>
            <person name="Ma J."/>
        </authorList>
    </citation>
    <scope>NUCLEOTIDE SEQUENCE [LARGE SCALE GENOMIC DNA]</scope>
    <source>
        <strain evidence="3">JCM 16908</strain>
    </source>
</reference>